<dbReference type="InterPro" id="IPR010920">
    <property type="entry name" value="LSM_dom_sf"/>
</dbReference>
<evidence type="ECO:0000256" key="7">
    <source>
        <dbReference type="RuleBase" id="RU369025"/>
    </source>
</evidence>
<dbReference type="InterPro" id="IPR045275">
    <property type="entry name" value="MscS_archaea/bacteria_type"/>
</dbReference>
<dbReference type="PROSITE" id="PS00888">
    <property type="entry name" value="CNMP_BINDING_1"/>
    <property type="match status" value="1"/>
</dbReference>
<evidence type="ECO:0000256" key="4">
    <source>
        <dbReference type="ARBA" id="ARBA00022692"/>
    </source>
</evidence>
<evidence type="ECO:0000256" key="8">
    <source>
        <dbReference type="SAM" id="MobiDB-lite"/>
    </source>
</evidence>
<protein>
    <recommendedName>
        <fullName evidence="7">Small-conductance mechanosensitive channel</fullName>
    </recommendedName>
</protein>
<dbReference type="RefSeq" id="WP_418160094.1">
    <property type="nucleotide sequence ID" value="NZ_JBBLZC010000013.1"/>
</dbReference>
<dbReference type="SUPFAM" id="SSF82689">
    <property type="entry name" value="Mechanosensitive channel protein MscS (YggB), C-terminal domain"/>
    <property type="match status" value="1"/>
</dbReference>
<dbReference type="Proteomes" id="UP001375743">
    <property type="component" value="Unassembled WGS sequence"/>
</dbReference>
<dbReference type="InterPro" id="IPR049278">
    <property type="entry name" value="MS_channel_C"/>
</dbReference>
<dbReference type="Gene3D" id="3.30.70.100">
    <property type="match status" value="1"/>
</dbReference>
<dbReference type="InterPro" id="IPR014710">
    <property type="entry name" value="RmlC-like_jellyroll"/>
</dbReference>
<dbReference type="Gene3D" id="1.10.287.1260">
    <property type="match status" value="1"/>
</dbReference>
<evidence type="ECO:0000313" key="10">
    <source>
        <dbReference type="EMBL" id="MEK0084246.1"/>
    </source>
</evidence>
<feature type="domain" description="Cyclic nucleotide-binding" evidence="9">
    <location>
        <begin position="317"/>
        <end position="437"/>
    </location>
</feature>
<keyword evidence="7" id="KW-0997">Cell inner membrane</keyword>
<evidence type="ECO:0000256" key="6">
    <source>
        <dbReference type="ARBA" id="ARBA00023136"/>
    </source>
</evidence>
<comment type="subcellular location">
    <subcellularLocation>
        <location evidence="7">Cell inner membrane</location>
        <topology evidence="7">Multi-pass membrane protein</topology>
    </subcellularLocation>
    <subcellularLocation>
        <location evidence="1">Cell membrane</location>
        <topology evidence="1">Multi-pass membrane protein</topology>
    </subcellularLocation>
</comment>
<keyword evidence="7" id="KW-0407">Ion channel</keyword>
<feature type="transmembrane region" description="Helical" evidence="7">
    <location>
        <begin position="49"/>
        <end position="68"/>
    </location>
</feature>
<accession>A0ABU8XSR0</accession>
<comment type="subunit">
    <text evidence="7">Homoheptamer.</text>
</comment>
<keyword evidence="3" id="KW-1003">Cell membrane</keyword>
<dbReference type="InterPro" id="IPR000595">
    <property type="entry name" value="cNMP-bd_dom"/>
</dbReference>
<dbReference type="CDD" id="cd00038">
    <property type="entry name" value="CAP_ED"/>
    <property type="match status" value="1"/>
</dbReference>
<dbReference type="PROSITE" id="PS00889">
    <property type="entry name" value="CNMP_BINDING_2"/>
    <property type="match status" value="1"/>
</dbReference>
<dbReference type="Pfam" id="PF00027">
    <property type="entry name" value="cNMP_binding"/>
    <property type="match status" value="1"/>
</dbReference>
<gene>
    <name evidence="10" type="ORF">U1T56_13870</name>
</gene>
<keyword evidence="5 7" id="KW-1133">Transmembrane helix</keyword>
<comment type="function">
    <text evidence="7">Mechanosensitive channel that participates in the regulation of osmotic pressure changes within the cell, opening in response to stretch forces in the membrane lipid bilayer, without the need for other proteins. Contributes to normal resistance to hypoosmotic shock. Forms an ion channel of 1.0 nanosiemens conductance with a slight preference for anions.</text>
</comment>
<evidence type="ECO:0000256" key="1">
    <source>
        <dbReference type="ARBA" id="ARBA00004651"/>
    </source>
</evidence>
<dbReference type="Gene3D" id="2.60.120.10">
    <property type="entry name" value="Jelly Rolls"/>
    <property type="match status" value="1"/>
</dbReference>
<dbReference type="PROSITE" id="PS50042">
    <property type="entry name" value="CNMP_BINDING_3"/>
    <property type="match status" value="1"/>
</dbReference>
<proteinExistence type="inferred from homology"/>
<evidence type="ECO:0000256" key="3">
    <source>
        <dbReference type="ARBA" id="ARBA00022475"/>
    </source>
</evidence>
<dbReference type="Pfam" id="PF21082">
    <property type="entry name" value="MS_channel_3rd"/>
    <property type="match status" value="1"/>
</dbReference>
<keyword evidence="11" id="KW-1185">Reference proteome</keyword>
<organism evidence="10 11">
    <name type="scientific">Benzoatithermus flavus</name>
    <dbReference type="NCBI Taxonomy" id="3108223"/>
    <lineage>
        <taxon>Bacteria</taxon>
        <taxon>Pseudomonadati</taxon>
        <taxon>Pseudomonadota</taxon>
        <taxon>Alphaproteobacteria</taxon>
        <taxon>Geminicoccales</taxon>
        <taxon>Geminicoccaceae</taxon>
        <taxon>Benzoatithermus</taxon>
    </lineage>
</organism>
<evidence type="ECO:0000256" key="5">
    <source>
        <dbReference type="ARBA" id="ARBA00022989"/>
    </source>
</evidence>
<dbReference type="Gene3D" id="2.30.30.60">
    <property type="match status" value="1"/>
</dbReference>
<dbReference type="InterPro" id="IPR023408">
    <property type="entry name" value="MscS_beta-dom_sf"/>
</dbReference>
<keyword evidence="6 7" id="KW-0472">Membrane</keyword>
<dbReference type="PRINTS" id="PR00103">
    <property type="entry name" value="CAMPKINASE"/>
</dbReference>
<evidence type="ECO:0000313" key="11">
    <source>
        <dbReference type="Proteomes" id="UP001375743"/>
    </source>
</evidence>
<dbReference type="PANTHER" id="PTHR30221:SF1">
    <property type="entry name" value="SMALL-CONDUCTANCE MECHANOSENSITIVE CHANNEL"/>
    <property type="match status" value="1"/>
</dbReference>
<dbReference type="EMBL" id="JBBLZC010000013">
    <property type="protein sequence ID" value="MEK0084246.1"/>
    <property type="molecule type" value="Genomic_DNA"/>
</dbReference>
<dbReference type="PANTHER" id="PTHR30221">
    <property type="entry name" value="SMALL-CONDUCTANCE MECHANOSENSITIVE CHANNEL"/>
    <property type="match status" value="1"/>
</dbReference>
<comment type="caution">
    <text evidence="7">Lacks conserved residue(s) required for the propagation of feature annotation.</text>
</comment>
<comment type="caution">
    <text evidence="10">The sequence shown here is derived from an EMBL/GenBank/DDBJ whole genome shotgun (WGS) entry which is preliminary data.</text>
</comment>
<evidence type="ECO:0000256" key="2">
    <source>
        <dbReference type="ARBA" id="ARBA00008017"/>
    </source>
</evidence>
<sequence>MLAAMARRLARPLGLLLVLLVARTALPGFSSGLDRTLGEGAAALLDRTLWAATWLATAFLLVRALDVCVWQRRTPHLPRLLTDLVAALVWIAAGLVVVGRLTEMPLAGILTTSGVAVAVLGFALRDMLASLFAGLALNLERPYRIGDWLEITPGTVGQVVEVGWLTTRLLTQDGVGLVVPNAQLATRGFSNFDHEGGVWRDQVTVTLAYDVSPARAERILLAAAATVPAAHRTGRQPDARIVALGESGVTWTLRYWLQSYAERTEARHEVQAAILRHLYRAGLEPAHRRLDLFHTRLRPPAFEHRGRLDVLLARSDLFGLLDETDLRLLAAAARRRHVPAGEAVVRQGEPGSSLFVVVEGVLDVTIDRGQGPSRWVRLLAAGDMFGEYSLLTGEPRSATVCARTESLLFEITKADLLPVLERSPELARAMSRILTARQADRSSEVPSTPPPSPGGEHGLLQRIRAFFGLPGERA</sequence>
<name>A0ABU8XSR0_9PROT</name>
<comment type="similarity">
    <text evidence="2 7">Belongs to the MscS (TC 1.A.23) family.</text>
</comment>
<dbReference type="InterPro" id="IPR006685">
    <property type="entry name" value="MscS_channel_2nd"/>
</dbReference>
<feature type="transmembrane region" description="Helical" evidence="7">
    <location>
        <begin position="80"/>
        <end position="98"/>
    </location>
</feature>
<dbReference type="SMART" id="SM00100">
    <property type="entry name" value="cNMP"/>
    <property type="match status" value="1"/>
</dbReference>
<dbReference type="Pfam" id="PF00924">
    <property type="entry name" value="MS_channel_2nd"/>
    <property type="match status" value="1"/>
</dbReference>
<dbReference type="InterPro" id="IPR018488">
    <property type="entry name" value="cNMP-bd_CS"/>
</dbReference>
<keyword evidence="7" id="KW-0813">Transport</keyword>
<evidence type="ECO:0000259" key="9">
    <source>
        <dbReference type="PROSITE" id="PS50042"/>
    </source>
</evidence>
<feature type="region of interest" description="Disordered" evidence="8">
    <location>
        <begin position="437"/>
        <end position="458"/>
    </location>
</feature>
<dbReference type="SUPFAM" id="SSF51206">
    <property type="entry name" value="cAMP-binding domain-like"/>
    <property type="match status" value="1"/>
</dbReference>
<dbReference type="InterPro" id="IPR011066">
    <property type="entry name" value="MscS_channel_C_sf"/>
</dbReference>
<keyword evidence="7" id="KW-0406">Ion transport</keyword>
<reference evidence="10 11" key="1">
    <citation type="submission" date="2024-01" db="EMBL/GenBank/DDBJ databases">
        <title>Multi-omics insights into the function and evolution of sodium benzoate biodegradation pathways in Benzoatithermus flavus gen. nov., sp. nov. from hot spring.</title>
        <authorList>
            <person name="Hu C.-J."/>
            <person name="Li W.-J."/>
        </authorList>
    </citation>
    <scope>NUCLEOTIDE SEQUENCE [LARGE SCALE GENOMIC DNA]</scope>
    <source>
        <strain evidence="10 11">SYSU G07066</strain>
    </source>
</reference>
<dbReference type="InterPro" id="IPR018490">
    <property type="entry name" value="cNMP-bd_dom_sf"/>
</dbReference>
<keyword evidence="4 7" id="KW-0812">Transmembrane</keyword>
<dbReference type="SUPFAM" id="SSF50182">
    <property type="entry name" value="Sm-like ribonucleoproteins"/>
    <property type="match status" value="1"/>
</dbReference>